<comment type="caution">
    <text evidence="2">The sequence shown here is derived from an EMBL/GenBank/DDBJ whole genome shotgun (WGS) entry which is preliminary data.</text>
</comment>
<dbReference type="InterPro" id="IPR029063">
    <property type="entry name" value="SAM-dependent_MTases_sf"/>
</dbReference>
<dbReference type="EMBL" id="DTOZ01000020">
    <property type="protein sequence ID" value="HGE77473.1"/>
    <property type="molecule type" value="Genomic_DNA"/>
</dbReference>
<evidence type="ECO:0000259" key="1">
    <source>
        <dbReference type="Pfam" id="PF08241"/>
    </source>
</evidence>
<protein>
    <submittedName>
        <fullName evidence="2">Class I SAM-dependent methyltransferase</fullName>
    </submittedName>
</protein>
<sequence>MIPKKIILSISIQNSIDLSPELCIIYSYMEEPREKWERFWGKKEDRAIYPPVTDIIQELARFTNPYNKMALEAGAGTGRDGIRLARLGARVILLDYSEKSLKLAKKYLAQEDKKLNIQLIMADALKTPFLDESFDIVFHQGLLEHFHKPDPLLKENVRILKKGGVLVVDVPQTFHLYTLIKNILMVLGIWFAGWERQFTINSLSRLLKKYDLEIIHLYGDWSRPGILYKIVRELLLRFNISLPMYPGYLGKITKKFYRLQESLRQKKIFLYTTLSIGMIARKR</sequence>
<evidence type="ECO:0000313" key="2">
    <source>
        <dbReference type="EMBL" id="HGE77473.1"/>
    </source>
</evidence>
<gene>
    <name evidence="2" type="ORF">ENX68_00530</name>
</gene>
<proteinExistence type="predicted"/>
<dbReference type="PANTHER" id="PTHR43591">
    <property type="entry name" value="METHYLTRANSFERASE"/>
    <property type="match status" value="1"/>
</dbReference>
<reference evidence="2" key="1">
    <citation type="journal article" date="2020" name="mSystems">
        <title>Genome- and Community-Level Interaction Insights into Carbon Utilization and Element Cycling Functions of Hydrothermarchaeota in Hydrothermal Sediment.</title>
        <authorList>
            <person name="Zhou Z."/>
            <person name="Liu Y."/>
            <person name="Xu W."/>
            <person name="Pan J."/>
            <person name="Luo Z.H."/>
            <person name="Li M."/>
        </authorList>
    </citation>
    <scope>NUCLEOTIDE SEQUENCE [LARGE SCALE GENOMIC DNA]</scope>
    <source>
        <strain evidence="2">SpSt-961</strain>
    </source>
</reference>
<dbReference type="Gene3D" id="3.40.50.150">
    <property type="entry name" value="Vaccinia Virus protein VP39"/>
    <property type="match status" value="1"/>
</dbReference>
<dbReference type="CDD" id="cd02440">
    <property type="entry name" value="AdoMet_MTases"/>
    <property type="match status" value="1"/>
</dbReference>
<dbReference type="GO" id="GO:0032259">
    <property type="term" value="P:methylation"/>
    <property type="evidence" value="ECO:0007669"/>
    <property type="project" value="UniProtKB-KW"/>
</dbReference>
<accession>A0A7V3VTC5</accession>
<name>A0A7V3VTC5_UNCW3</name>
<keyword evidence="2" id="KW-0808">Transferase</keyword>
<feature type="domain" description="Methyltransferase type 11" evidence="1">
    <location>
        <begin position="71"/>
        <end position="168"/>
    </location>
</feature>
<dbReference type="GO" id="GO:0008757">
    <property type="term" value="F:S-adenosylmethionine-dependent methyltransferase activity"/>
    <property type="evidence" value="ECO:0007669"/>
    <property type="project" value="InterPro"/>
</dbReference>
<dbReference type="SUPFAM" id="SSF53335">
    <property type="entry name" value="S-adenosyl-L-methionine-dependent methyltransferases"/>
    <property type="match status" value="1"/>
</dbReference>
<dbReference type="AlphaFoldDB" id="A0A7V3VTC5"/>
<keyword evidence="2" id="KW-0489">Methyltransferase</keyword>
<organism evidence="2">
    <name type="scientific">candidate division WOR-3 bacterium</name>
    <dbReference type="NCBI Taxonomy" id="2052148"/>
    <lineage>
        <taxon>Bacteria</taxon>
        <taxon>Bacteria division WOR-3</taxon>
    </lineage>
</organism>
<dbReference type="InterPro" id="IPR013216">
    <property type="entry name" value="Methyltransf_11"/>
</dbReference>
<dbReference type="Pfam" id="PF08241">
    <property type="entry name" value="Methyltransf_11"/>
    <property type="match status" value="1"/>
</dbReference>